<evidence type="ECO:0000256" key="5">
    <source>
        <dbReference type="ARBA" id="ARBA00023125"/>
    </source>
</evidence>
<keyword evidence="7" id="KW-0479">Metal-binding</keyword>
<dbReference type="GeneID" id="78316484"/>
<accession>A0A1T4KIC7</accession>
<feature type="binding site" evidence="7">
    <location>
        <position position="113"/>
    </location>
    <ligand>
        <name>Zn(2+)</name>
        <dbReference type="ChEBI" id="CHEBI:29105"/>
    </ligand>
</feature>
<organism evidence="9 10">
    <name type="scientific">Treponema porcinum</name>
    <dbReference type="NCBI Taxonomy" id="261392"/>
    <lineage>
        <taxon>Bacteria</taxon>
        <taxon>Pseudomonadati</taxon>
        <taxon>Spirochaetota</taxon>
        <taxon>Spirochaetia</taxon>
        <taxon>Spirochaetales</taxon>
        <taxon>Treponemataceae</taxon>
        <taxon>Treponema</taxon>
    </lineage>
</organism>
<keyword evidence="3 7" id="KW-0862">Zinc</keyword>
<evidence type="ECO:0000313" key="9">
    <source>
        <dbReference type="EMBL" id="SJZ42135.1"/>
    </source>
</evidence>
<keyword evidence="6" id="KW-0804">Transcription</keyword>
<keyword evidence="8" id="KW-0408">Iron</keyword>
<evidence type="ECO:0000256" key="4">
    <source>
        <dbReference type="ARBA" id="ARBA00023015"/>
    </source>
</evidence>
<dbReference type="Proteomes" id="UP000190423">
    <property type="component" value="Unassembled WGS sequence"/>
</dbReference>
<evidence type="ECO:0000256" key="1">
    <source>
        <dbReference type="ARBA" id="ARBA00007957"/>
    </source>
</evidence>
<dbReference type="PANTHER" id="PTHR33202">
    <property type="entry name" value="ZINC UPTAKE REGULATION PROTEIN"/>
    <property type="match status" value="1"/>
</dbReference>
<comment type="cofactor">
    <cofactor evidence="8">
        <name>Mn(2+)</name>
        <dbReference type="ChEBI" id="CHEBI:29035"/>
    </cofactor>
    <cofactor evidence="8">
        <name>Fe(2+)</name>
        <dbReference type="ChEBI" id="CHEBI:29033"/>
    </cofactor>
    <text evidence="8">Binds 1 Mn(2+) or Fe(2+) ion per subunit.</text>
</comment>
<feature type="binding site" evidence="8">
    <location>
        <position position="72"/>
    </location>
    <ligand>
        <name>Fe cation</name>
        <dbReference type="ChEBI" id="CHEBI:24875"/>
    </ligand>
</feature>
<evidence type="ECO:0000256" key="8">
    <source>
        <dbReference type="PIRSR" id="PIRSR602481-2"/>
    </source>
</evidence>
<evidence type="ECO:0000256" key="3">
    <source>
        <dbReference type="ARBA" id="ARBA00022833"/>
    </source>
</evidence>
<evidence type="ECO:0000256" key="6">
    <source>
        <dbReference type="ARBA" id="ARBA00023163"/>
    </source>
</evidence>
<dbReference type="AlphaFoldDB" id="A0A1T4KIC7"/>
<dbReference type="EMBL" id="FUWG01000008">
    <property type="protein sequence ID" value="SJZ42135.1"/>
    <property type="molecule type" value="Genomic_DNA"/>
</dbReference>
<feature type="binding site" evidence="7">
    <location>
        <position position="76"/>
    </location>
    <ligand>
        <name>Zn(2+)</name>
        <dbReference type="ChEBI" id="CHEBI:29105"/>
    </ligand>
</feature>
<dbReference type="RefSeq" id="WP_078933098.1">
    <property type="nucleotide sequence ID" value="NZ_FUWG01000008.1"/>
</dbReference>
<dbReference type="InterPro" id="IPR036390">
    <property type="entry name" value="WH_DNA-bd_sf"/>
</dbReference>
<dbReference type="GO" id="GO:0003700">
    <property type="term" value="F:DNA-binding transcription factor activity"/>
    <property type="evidence" value="ECO:0007669"/>
    <property type="project" value="InterPro"/>
</dbReference>
<dbReference type="Pfam" id="PF01475">
    <property type="entry name" value="FUR"/>
    <property type="match status" value="1"/>
</dbReference>
<dbReference type="GO" id="GO:0045892">
    <property type="term" value="P:negative regulation of DNA-templated transcription"/>
    <property type="evidence" value="ECO:0007669"/>
    <property type="project" value="TreeGrafter"/>
</dbReference>
<dbReference type="InterPro" id="IPR002481">
    <property type="entry name" value="FUR"/>
</dbReference>
<keyword evidence="5" id="KW-0238">DNA-binding</keyword>
<sequence length="124" mass="14185">MTKNAEYILEIINNSKNHPTAEQIFLLLKEKNEKAVLATVYNNLSWLYGQGLIRKISAEGNPDRYDRTERHDHLICRCCGRITDVMLGDLTAELQAQLGVRMLSYDLRMNCICPDCQKKSNNAP</sequence>
<dbReference type="GO" id="GO:0008270">
    <property type="term" value="F:zinc ion binding"/>
    <property type="evidence" value="ECO:0007669"/>
    <property type="project" value="TreeGrafter"/>
</dbReference>
<keyword evidence="4" id="KW-0805">Transcription regulation</keyword>
<dbReference type="STRING" id="261392.SAMN02745149_01185"/>
<feature type="binding site" evidence="7">
    <location>
        <position position="79"/>
    </location>
    <ligand>
        <name>Zn(2+)</name>
        <dbReference type="ChEBI" id="CHEBI:29105"/>
    </ligand>
</feature>
<keyword evidence="2" id="KW-0678">Repressor</keyword>
<feature type="binding site" evidence="7">
    <location>
        <position position="116"/>
    </location>
    <ligand>
        <name>Zn(2+)</name>
        <dbReference type="ChEBI" id="CHEBI:29105"/>
    </ligand>
</feature>
<dbReference type="SUPFAM" id="SSF46785">
    <property type="entry name" value="Winged helix' DNA-binding domain"/>
    <property type="match status" value="1"/>
</dbReference>
<dbReference type="GO" id="GO:0000976">
    <property type="term" value="F:transcription cis-regulatory region binding"/>
    <property type="evidence" value="ECO:0007669"/>
    <property type="project" value="TreeGrafter"/>
</dbReference>
<dbReference type="OrthoDB" id="8659436at2"/>
<name>A0A1T4KIC7_TREPO</name>
<dbReference type="InterPro" id="IPR036388">
    <property type="entry name" value="WH-like_DNA-bd_sf"/>
</dbReference>
<gene>
    <name evidence="9" type="ORF">SAMN02745149_01185</name>
</gene>
<comment type="similarity">
    <text evidence="1">Belongs to the Fur family.</text>
</comment>
<dbReference type="Gene3D" id="3.30.1490.190">
    <property type="match status" value="1"/>
</dbReference>
<evidence type="ECO:0000313" key="10">
    <source>
        <dbReference type="Proteomes" id="UP000190423"/>
    </source>
</evidence>
<dbReference type="Gene3D" id="1.10.10.10">
    <property type="entry name" value="Winged helix-like DNA-binding domain superfamily/Winged helix DNA-binding domain"/>
    <property type="match status" value="1"/>
</dbReference>
<reference evidence="9 10" key="1">
    <citation type="submission" date="2017-02" db="EMBL/GenBank/DDBJ databases">
        <authorList>
            <person name="Peterson S.W."/>
        </authorList>
    </citation>
    <scope>NUCLEOTIDE SEQUENCE [LARGE SCALE GENOMIC DNA]</scope>
    <source>
        <strain evidence="9 10">ATCC BAA-908</strain>
    </source>
</reference>
<keyword evidence="10" id="KW-1185">Reference proteome</keyword>
<protein>
    <submittedName>
        <fullName evidence="9">Fur family transcriptional regulator, peroxide stress response regulator</fullName>
    </submittedName>
</protein>
<evidence type="ECO:0000256" key="7">
    <source>
        <dbReference type="PIRSR" id="PIRSR602481-1"/>
    </source>
</evidence>
<proteinExistence type="inferred from homology"/>
<dbReference type="CDD" id="cd07153">
    <property type="entry name" value="Fur_like"/>
    <property type="match status" value="1"/>
</dbReference>
<dbReference type="GO" id="GO:1900376">
    <property type="term" value="P:regulation of secondary metabolite biosynthetic process"/>
    <property type="evidence" value="ECO:0007669"/>
    <property type="project" value="TreeGrafter"/>
</dbReference>
<dbReference type="PANTHER" id="PTHR33202:SF7">
    <property type="entry name" value="FERRIC UPTAKE REGULATION PROTEIN"/>
    <property type="match status" value="1"/>
</dbReference>
<dbReference type="InterPro" id="IPR043135">
    <property type="entry name" value="Fur_C"/>
</dbReference>
<comment type="cofactor">
    <cofactor evidence="7">
        <name>Zn(2+)</name>
        <dbReference type="ChEBI" id="CHEBI:29105"/>
    </cofactor>
    <text evidence="7">Binds 1 zinc ion per subunit.</text>
</comment>
<evidence type="ECO:0000256" key="2">
    <source>
        <dbReference type="ARBA" id="ARBA00022491"/>
    </source>
</evidence>